<dbReference type="OrthoDB" id="9800332at2"/>
<evidence type="ECO:0000313" key="8">
    <source>
        <dbReference type="EMBL" id="KMO85509.1"/>
    </source>
</evidence>
<dbReference type="PANTHER" id="PTHR21087">
    <property type="entry name" value="SHIKIMATE KINASE"/>
    <property type="match status" value="1"/>
</dbReference>
<proteinExistence type="inferred from homology"/>
<dbReference type="GO" id="GO:0000287">
    <property type="term" value="F:magnesium ion binding"/>
    <property type="evidence" value="ECO:0007669"/>
    <property type="project" value="UniProtKB-UniRule"/>
</dbReference>
<feature type="binding site" evidence="7">
    <location>
        <position position="17"/>
    </location>
    <ligand>
        <name>Mg(2+)</name>
        <dbReference type="ChEBI" id="CHEBI:18420"/>
    </ligand>
</feature>
<keyword evidence="7" id="KW-0963">Cytoplasm</keyword>
<dbReference type="GO" id="GO:0004765">
    <property type="term" value="F:shikimate kinase activity"/>
    <property type="evidence" value="ECO:0007669"/>
    <property type="project" value="UniProtKB-UniRule"/>
</dbReference>
<dbReference type="PATRIC" id="fig|1122219.3.peg.2732"/>
<dbReference type="GO" id="GO:0005524">
    <property type="term" value="F:ATP binding"/>
    <property type="evidence" value="ECO:0007669"/>
    <property type="project" value="UniProtKB-UniRule"/>
</dbReference>
<comment type="similarity">
    <text evidence="7">Belongs to the shikimate kinase family.</text>
</comment>
<comment type="pathway">
    <text evidence="7">Metabolic intermediate biosynthesis; chorismate biosynthesis; chorismate from D-erythrose 4-phosphate and phosphoenolpyruvate: step 5/7.</text>
</comment>
<dbReference type="PANTHER" id="PTHR21087:SF16">
    <property type="entry name" value="SHIKIMATE KINASE 1, CHLOROPLASTIC"/>
    <property type="match status" value="1"/>
</dbReference>
<organism evidence="8 9">
    <name type="scientific">Megasphaera cerevisiae DSM 20462</name>
    <dbReference type="NCBI Taxonomy" id="1122219"/>
    <lineage>
        <taxon>Bacteria</taxon>
        <taxon>Bacillati</taxon>
        <taxon>Bacillota</taxon>
        <taxon>Negativicutes</taxon>
        <taxon>Veillonellales</taxon>
        <taxon>Veillonellaceae</taxon>
        <taxon>Megasphaera</taxon>
    </lineage>
</organism>
<dbReference type="Gene3D" id="3.40.50.300">
    <property type="entry name" value="P-loop containing nucleotide triphosphate hydrolases"/>
    <property type="match status" value="1"/>
</dbReference>
<keyword evidence="9" id="KW-1185">Reference proteome</keyword>
<gene>
    <name evidence="7" type="primary">aroK</name>
    <name evidence="8" type="ORF">AB840_13180</name>
</gene>
<name>A0A0J6WSP6_9FIRM</name>
<protein>
    <recommendedName>
        <fullName evidence="7">Shikimate kinase</fullName>
        <shortName evidence="7">SK</shortName>
        <ecNumber evidence="7">2.7.1.71</ecNumber>
    </recommendedName>
</protein>
<dbReference type="STRING" id="39029.BSR42_09410"/>
<feature type="binding site" evidence="7">
    <location>
        <position position="117"/>
    </location>
    <ligand>
        <name>ATP</name>
        <dbReference type="ChEBI" id="CHEBI:30616"/>
    </ligand>
</feature>
<dbReference type="PRINTS" id="PR01100">
    <property type="entry name" value="SHIKIMTKNASE"/>
</dbReference>
<dbReference type="SUPFAM" id="SSF52540">
    <property type="entry name" value="P-loop containing nucleoside triphosphate hydrolases"/>
    <property type="match status" value="1"/>
</dbReference>
<comment type="subunit">
    <text evidence="7">Monomer.</text>
</comment>
<comment type="catalytic activity">
    <reaction evidence="7">
        <text>shikimate + ATP = 3-phosphoshikimate + ADP + H(+)</text>
        <dbReference type="Rhea" id="RHEA:13121"/>
        <dbReference type="ChEBI" id="CHEBI:15378"/>
        <dbReference type="ChEBI" id="CHEBI:30616"/>
        <dbReference type="ChEBI" id="CHEBI:36208"/>
        <dbReference type="ChEBI" id="CHEBI:145989"/>
        <dbReference type="ChEBI" id="CHEBI:456216"/>
        <dbReference type="EC" id="2.7.1.71"/>
    </reaction>
</comment>
<comment type="subcellular location">
    <subcellularLocation>
        <location evidence="7">Cytoplasm</location>
    </subcellularLocation>
</comment>
<keyword evidence="4 7" id="KW-0418">Kinase</keyword>
<dbReference type="InParanoid" id="A0A0J6WSP6"/>
<dbReference type="RefSeq" id="WP_048515313.1">
    <property type="nucleotide sequence ID" value="NZ_FUXD01000024.1"/>
</dbReference>
<keyword evidence="5 7" id="KW-0067">ATP-binding</keyword>
<evidence type="ECO:0000256" key="7">
    <source>
        <dbReference type="HAMAP-Rule" id="MF_00109"/>
    </source>
</evidence>
<keyword evidence="7" id="KW-0460">Magnesium</keyword>
<feature type="binding site" evidence="7">
    <location>
        <position position="80"/>
    </location>
    <ligand>
        <name>substrate</name>
    </ligand>
</feature>
<evidence type="ECO:0000256" key="3">
    <source>
        <dbReference type="ARBA" id="ARBA00022741"/>
    </source>
</evidence>
<dbReference type="GO" id="GO:0009423">
    <property type="term" value="P:chorismate biosynthetic process"/>
    <property type="evidence" value="ECO:0007669"/>
    <property type="project" value="UniProtKB-UniRule"/>
</dbReference>
<evidence type="ECO:0000256" key="2">
    <source>
        <dbReference type="ARBA" id="ARBA00022679"/>
    </source>
</evidence>
<dbReference type="GO" id="GO:0008652">
    <property type="term" value="P:amino acid biosynthetic process"/>
    <property type="evidence" value="ECO:0007669"/>
    <property type="project" value="UniProtKB-KW"/>
</dbReference>
<evidence type="ECO:0000256" key="4">
    <source>
        <dbReference type="ARBA" id="ARBA00022777"/>
    </source>
</evidence>
<keyword evidence="3 7" id="KW-0547">Nucleotide-binding</keyword>
<dbReference type="InterPro" id="IPR027417">
    <property type="entry name" value="P-loop_NTPase"/>
</dbReference>
<comment type="function">
    <text evidence="7">Catalyzes the specific phosphorylation of the 3-hydroxyl group of shikimic acid using ATP as a cosubstrate.</text>
</comment>
<evidence type="ECO:0000256" key="6">
    <source>
        <dbReference type="ARBA" id="ARBA00023141"/>
    </source>
</evidence>
<comment type="caution">
    <text evidence="7">Lacks conserved residue(s) required for the propagation of feature annotation.</text>
</comment>
<dbReference type="HAMAP" id="MF_00109">
    <property type="entry name" value="Shikimate_kinase"/>
    <property type="match status" value="1"/>
</dbReference>
<feature type="binding site" evidence="7">
    <location>
        <begin position="13"/>
        <end position="18"/>
    </location>
    <ligand>
        <name>ATP</name>
        <dbReference type="ChEBI" id="CHEBI:30616"/>
    </ligand>
</feature>
<dbReference type="InterPro" id="IPR031322">
    <property type="entry name" value="Shikimate/glucono_kinase"/>
</dbReference>
<feature type="binding site" evidence="7">
    <location>
        <position position="58"/>
    </location>
    <ligand>
        <name>substrate</name>
    </ligand>
</feature>
<feature type="binding site" evidence="7">
    <location>
        <position position="134"/>
    </location>
    <ligand>
        <name>substrate</name>
    </ligand>
</feature>
<keyword evidence="1 7" id="KW-0028">Amino-acid biosynthesis</keyword>
<dbReference type="Pfam" id="PF01202">
    <property type="entry name" value="SKI"/>
    <property type="match status" value="1"/>
</dbReference>
<keyword evidence="7" id="KW-0479">Metal-binding</keyword>
<dbReference type="AlphaFoldDB" id="A0A0J6WSP6"/>
<evidence type="ECO:0000256" key="5">
    <source>
        <dbReference type="ARBA" id="ARBA00022840"/>
    </source>
</evidence>
<dbReference type="EMBL" id="LEKT01000060">
    <property type="protein sequence ID" value="KMO85509.1"/>
    <property type="molecule type" value="Genomic_DNA"/>
</dbReference>
<keyword evidence="2 7" id="KW-0808">Transferase</keyword>
<sequence length="175" mass="19505">MNTKNIIIIGMPGSGKTTFGKALAQRLHKTFIDADDFIVDQEGKTIKELFAVSEDCFRDAETRSSQALAARENIVVACGGGVIKRPVNIDIFKKTGTIIFIDRSPDDIVTDVDVSTRPLLKDGRQKIYDLYQERIEAYRMAADVIVSNNRAIEDVLEDMKNLIGNYFKSLENGAE</sequence>
<evidence type="ECO:0000256" key="1">
    <source>
        <dbReference type="ARBA" id="ARBA00022605"/>
    </source>
</evidence>
<evidence type="ECO:0000313" key="9">
    <source>
        <dbReference type="Proteomes" id="UP000036503"/>
    </source>
</evidence>
<dbReference type="GO" id="GO:0009073">
    <property type="term" value="P:aromatic amino acid family biosynthetic process"/>
    <property type="evidence" value="ECO:0007669"/>
    <property type="project" value="UniProtKB-KW"/>
</dbReference>
<feature type="binding site" evidence="7">
    <location>
        <position position="35"/>
    </location>
    <ligand>
        <name>substrate</name>
    </ligand>
</feature>
<keyword evidence="6 7" id="KW-0057">Aromatic amino acid biosynthesis</keyword>
<comment type="cofactor">
    <cofactor evidence="7">
        <name>Mg(2+)</name>
        <dbReference type="ChEBI" id="CHEBI:18420"/>
    </cofactor>
    <text evidence="7">Binds 1 Mg(2+) ion per subunit.</text>
</comment>
<dbReference type="CDD" id="cd00464">
    <property type="entry name" value="SK"/>
    <property type="match status" value="1"/>
</dbReference>
<comment type="caution">
    <text evidence="8">The sequence shown here is derived from an EMBL/GenBank/DDBJ whole genome shotgun (WGS) entry which is preliminary data.</text>
</comment>
<reference evidence="8 9" key="1">
    <citation type="submission" date="2015-06" db="EMBL/GenBank/DDBJ databases">
        <title>Draft genome sequence of beer spoilage bacterium Megasphaera cerevisiae type strain 20462.</title>
        <authorList>
            <person name="Kutumbaka K."/>
            <person name="Pasmowitz J."/>
            <person name="Mategko J."/>
            <person name="Reyes D."/>
            <person name="Friedrich A."/>
            <person name="Han S."/>
            <person name="Martens-Habbena W."/>
            <person name="Neal-McKinney J."/>
            <person name="Janagama H.K."/>
            <person name="Nadala C."/>
            <person name="Samadpour M."/>
        </authorList>
    </citation>
    <scope>NUCLEOTIDE SEQUENCE [LARGE SCALE GENOMIC DNA]</scope>
    <source>
        <strain evidence="8 9">DSM 20462</strain>
    </source>
</reference>
<accession>A0A0J6WSP6</accession>
<dbReference type="UniPathway" id="UPA00053">
    <property type="reaction ID" value="UER00088"/>
</dbReference>
<dbReference type="Proteomes" id="UP000036503">
    <property type="component" value="Unassembled WGS sequence"/>
</dbReference>
<dbReference type="GO" id="GO:0005829">
    <property type="term" value="C:cytosol"/>
    <property type="evidence" value="ECO:0007669"/>
    <property type="project" value="TreeGrafter"/>
</dbReference>
<dbReference type="EC" id="2.7.1.71" evidence="7"/>
<dbReference type="InterPro" id="IPR000623">
    <property type="entry name" value="Shikimate_kinase/TSH1"/>
</dbReference>